<accession>A0A314UZV0</accession>
<keyword evidence="2" id="KW-0813">Transport</keyword>
<dbReference type="GO" id="GO:0005504">
    <property type="term" value="F:fatty acid binding"/>
    <property type="evidence" value="ECO:0007669"/>
    <property type="project" value="InterPro"/>
</dbReference>
<proteinExistence type="predicted"/>
<name>A0A314UZV0_PRUYE</name>
<evidence type="ECO:0000256" key="2">
    <source>
        <dbReference type="ARBA" id="ARBA00022448"/>
    </source>
</evidence>
<evidence type="ECO:0000256" key="1">
    <source>
        <dbReference type="ARBA" id="ARBA00003211"/>
    </source>
</evidence>
<sequence>MPSKVEPPQKLLSAYPNVATFQTVSRVTSVEKQQKIRTHKCCEVVKKVHTSCLCALLLSKESKSLGIKPEVAATIPKRCKIKAKHSKDYKCGGHSVPAWEEH</sequence>
<dbReference type="CDD" id="cd00010">
    <property type="entry name" value="AAI_LTSS"/>
    <property type="match status" value="1"/>
</dbReference>
<dbReference type="GO" id="GO:0009627">
    <property type="term" value="P:systemic acquired resistance"/>
    <property type="evidence" value="ECO:0007669"/>
    <property type="project" value="InterPro"/>
</dbReference>
<keyword evidence="6" id="KW-1185">Reference proteome</keyword>
<comment type="caution">
    <text evidence="5">The sequence shown here is derived from an EMBL/GenBank/DDBJ whole genome shotgun (WGS) entry which is preliminary data.</text>
</comment>
<dbReference type="AlphaFoldDB" id="A0A314UZV0"/>
<dbReference type="PANTHER" id="PTHR33122">
    <property type="entry name" value="LIPID BINDING PROTEIN-RELATED"/>
    <property type="match status" value="1"/>
</dbReference>
<keyword evidence="3" id="KW-0446">Lipid-binding</keyword>
<dbReference type="STRING" id="2094558.A0A314UZV0"/>
<dbReference type="InterPro" id="IPR016140">
    <property type="entry name" value="Bifunc_inhib/LTP/seed_store"/>
</dbReference>
<reference evidence="5 6" key="1">
    <citation type="submission" date="2018-02" db="EMBL/GenBank/DDBJ databases">
        <title>Draft genome of wild Prunus yedoensis var. nudiflora.</title>
        <authorList>
            <person name="Baek S."/>
            <person name="Kim J.-H."/>
            <person name="Choi K."/>
            <person name="Kim G.-B."/>
            <person name="Cho A."/>
            <person name="Jang H."/>
            <person name="Shin C.-H."/>
            <person name="Yu H.-J."/>
            <person name="Mun J.-H."/>
        </authorList>
    </citation>
    <scope>NUCLEOTIDE SEQUENCE [LARGE SCALE GENOMIC DNA]</scope>
    <source>
        <strain evidence="6">cv. Jeju island</strain>
        <tissue evidence="5">Leaf</tissue>
    </source>
</reference>
<dbReference type="InterPro" id="IPR039265">
    <property type="entry name" value="DIR1-like"/>
</dbReference>
<evidence type="ECO:0000256" key="3">
    <source>
        <dbReference type="ARBA" id="ARBA00023121"/>
    </source>
</evidence>
<dbReference type="PANTHER" id="PTHR33122:SF69">
    <property type="entry name" value="LIPID TRANSFER PROTEIN"/>
    <property type="match status" value="1"/>
</dbReference>
<comment type="function">
    <text evidence="1">Plant non-specific lipid-transfer proteins transfer phospholipids as well as galactolipids across membranes. May play a role in wax or cutin deposition in the cell walls of expanding epidermal cells and certain secretory tissues.</text>
</comment>
<dbReference type="InterPro" id="IPR036312">
    <property type="entry name" value="Bifun_inhib/LTP/seed_sf"/>
</dbReference>
<dbReference type="Proteomes" id="UP000250321">
    <property type="component" value="Unassembled WGS sequence"/>
</dbReference>
<evidence type="ECO:0000259" key="4">
    <source>
        <dbReference type="Pfam" id="PF14368"/>
    </source>
</evidence>
<evidence type="ECO:0000313" key="6">
    <source>
        <dbReference type="Proteomes" id="UP000250321"/>
    </source>
</evidence>
<organism evidence="5 6">
    <name type="scientific">Prunus yedoensis var. nudiflora</name>
    <dbReference type="NCBI Taxonomy" id="2094558"/>
    <lineage>
        <taxon>Eukaryota</taxon>
        <taxon>Viridiplantae</taxon>
        <taxon>Streptophyta</taxon>
        <taxon>Embryophyta</taxon>
        <taxon>Tracheophyta</taxon>
        <taxon>Spermatophyta</taxon>
        <taxon>Magnoliopsida</taxon>
        <taxon>eudicotyledons</taxon>
        <taxon>Gunneridae</taxon>
        <taxon>Pentapetalae</taxon>
        <taxon>rosids</taxon>
        <taxon>fabids</taxon>
        <taxon>Rosales</taxon>
        <taxon>Rosaceae</taxon>
        <taxon>Amygdaloideae</taxon>
        <taxon>Amygdaleae</taxon>
        <taxon>Prunus</taxon>
    </lineage>
</organism>
<protein>
    <recommendedName>
        <fullName evidence="4">Bifunctional inhibitor/plant lipid transfer protein/seed storage helical domain-containing protein</fullName>
    </recommendedName>
</protein>
<gene>
    <name evidence="5" type="ORF">Pyn_11410</name>
</gene>
<dbReference type="SUPFAM" id="SSF47699">
    <property type="entry name" value="Bifunctional inhibitor/lipid-transfer protein/seed storage 2S albumin"/>
    <property type="match status" value="1"/>
</dbReference>
<dbReference type="Pfam" id="PF14368">
    <property type="entry name" value="LTP_2"/>
    <property type="match status" value="1"/>
</dbReference>
<evidence type="ECO:0000313" key="5">
    <source>
        <dbReference type="EMBL" id="PQM43077.1"/>
    </source>
</evidence>
<dbReference type="EMBL" id="PJQY01002724">
    <property type="protein sequence ID" value="PQM43077.1"/>
    <property type="molecule type" value="Genomic_DNA"/>
</dbReference>
<feature type="domain" description="Bifunctional inhibitor/plant lipid transfer protein/seed storage helical" evidence="4">
    <location>
        <begin position="31"/>
        <end position="86"/>
    </location>
</feature>
<dbReference type="Gene3D" id="1.10.110.10">
    <property type="entry name" value="Plant lipid-transfer and hydrophobic proteins"/>
    <property type="match status" value="1"/>
</dbReference>